<evidence type="ECO:0000256" key="13">
    <source>
        <dbReference type="RuleBase" id="RU003357"/>
    </source>
</evidence>
<evidence type="ECO:0000313" key="17">
    <source>
        <dbReference type="EMBL" id="NMH88525.1"/>
    </source>
</evidence>
<evidence type="ECO:0000256" key="12">
    <source>
        <dbReference type="PROSITE-ProRule" id="PRU01360"/>
    </source>
</evidence>
<dbReference type="InterPro" id="IPR012910">
    <property type="entry name" value="Plug_dom"/>
</dbReference>
<keyword evidence="9 13" id="KW-0798">TonB box</keyword>
<keyword evidence="11 12" id="KW-0998">Cell outer membrane</keyword>
<feature type="domain" description="TonB-dependent receptor-like beta-barrel" evidence="15">
    <location>
        <begin position="314"/>
        <end position="795"/>
    </location>
</feature>
<evidence type="ECO:0000256" key="14">
    <source>
        <dbReference type="SAM" id="SignalP"/>
    </source>
</evidence>
<dbReference type="PROSITE" id="PS01156">
    <property type="entry name" value="TONB_DEPENDENT_REC_2"/>
    <property type="match status" value="1"/>
</dbReference>
<comment type="subcellular location">
    <subcellularLocation>
        <location evidence="1 12">Cell outer membrane</location>
        <topology evidence="1 12">Multi-pass membrane protein</topology>
    </subcellularLocation>
</comment>
<evidence type="ECO:0000256" key="1">
    <source>
        <dbReference type="ARBA" id="ARBA00004571"/>
    </source>
</evidence>
<name>A0ABX1S1V3_9FLAO</name>
<protein>
    <submittedName>
        <fullName evidence="17">TonB-dependent receptor</fullName>
    </submittedName>
</protein>
<evidence type="ECO:0000256" key="9">
    <source>
        <dbReference type="ARBA" id="ARBA00023077"/>
    </source>
</evidence>
<dbReference type="SUPFAM" id="SSF56935">
    <property type="entry name" value="Porins"/>
    <property type="match status" value="1"/>
</dbReference>
<evidence type="ECO:0000259" key="15">
    <source>
        <dbReference type="Pfam" id="PF00593"/>
    </source>
</evidence>
<organism evidence="17 18">
    <name type="scientific">Flavivirga algicola</name>
    <dbReference type="NCBI Taxonomy" id="2729136"/>
    <lineage>
        <taxon>Bacteria</taxon>
        <taxon>Pseudomonadati</taxon>
        <taxon>Bacteroidota</taxon>
        <taxon>Flavobacteriia</taxon>
        <taxon>Flavobacteriales</taxon>
        <taxon>Flavobacteriaceae</taxon>
        <taxon>Flavivirga</taxon>
    </lineage>
</organism>
<evidence type="ECO:0000259" key="16">
    <source>
        <dbReference type="Pfam" id="PF07715"/>
    </source>
</evidence>
<keyword evidence="2 12" id="KW-0813">Transport</keyword>
<evidence type="ECO:0000256" key="10">
    <source>
        <dbReference type="ARBA" id="ARBA00023136"/>
    </source>
</evidence>
<feature type="domain" description="TonB-dependent receptor plug" evidence="16">
    <location>
        <begin position="135"/>
        <end position="216"/>
    </location>
</feature>
<feature type="signal peptide" evidence="14">
    <location>
        <begin position="1"/>
        <end position="19"/>
    </location>
</feature>
<comment type="caution">
    <text evidence="17">The sequence shown here is derived from an EMBL/GenBank/DDBJ whole genome shotgun (WGS) entry which is preliminary data.</text>
</comment>
<evidence type="ECO:0000256" key="4">
    <source>
        <dbReference type="ARBA" id="ARBA00022496"/>
    </source>
</evidence>
<evidence type="ECO:0000256" key="7">
    <source>
        <dbReference type="ARBA" id="ARBA00023004"/>
    </source>
</evidence>
<feature type="chain" id="PRO_5045264267" evidence="14">
    <location>
        <begin position="20"/>
        <end position="832"/>
    </location>
</feature>
<evidence type="ECO:0000256" key="8">
    <source>
        <dbReference type="ARBA" id="ARBA00023065"/>
    </source>
</evidence>
<keyword evidence="10 12" id="KW-0472">Membrane</keyword>
<keyword evidence="7" id="KW-0408">Iron</keyword>
<dbReference type="SUPFAM" id="SSF49464">
    <property type="entry name" value="Carboxypeptidase regulatory domain-like"/>
    <property type="match status" value="1"/>
</dbReference>
<dbReference type="RefSeq" id="WP_169674475.1">
    <property type="nucleotide sequence ID" value="NZ_JABBHF010000007.1"/>
</dbReference>
<dbReference type="Gene3D" id="2.60.40.1120">
    <property type="entry name" value="Carboxypeptidase-like, regulatory domain"/>
    <property type="match status" value="1"/>
</dbReference>
<keyword evidence="5 12" id="KW-0812">Transmembrane</keyword>
<keyword evidence="6 14" id="KW-0732">Signal</keyword>
<dbReference type="PANTHER" id="PTHR32552">
    <property type="entry name" value="FERRICHROME IRON RECEPTOR-RELATED"/>
    <property type="match status" value="1"/>
</dbReference>
<dbReference type="InterPro" id="IPR039426">
    <property type="entry name" value="TonB-dep_rcpt-like"/>
</dbReference>
<keyword evidence="3 12" id="KW-1134">Transmembrane beta strand</keyword>
<reference evidence="17 18" key="1">
    <citation type="submission" date="2020-04" db="EMBL/GenBank/DDBJ databases">
        <title>A Flavivirga sp. nov.</title>
        <authorList>
            <person name="Sun X."/>
        </authorList>
    </citation>
    <scope>NUCLEOTIDE SEQUENCE [LARGE SCALE GENOMIC DNA]</scope>
    <source>
        <strain evidence="17 18">Y03</strain>
    </source>
</reference>
<sequence>MKRNYLVLILFIISVTSQAQSKSIIGILFNETNTPIRNVNVTLLPTNKTVKTNHRGTFIFNNLEEGHYTININAPDYITQNIELLLKKTKENLQIKLKKKANKLNEVLLIASTSLTNYKSSAMSLQSGEFLKAFDLIQYDQISVFVPGLQSQTISPNNSNIVIRGIGNESADSRIPSRVSIFQDQVPISSFSGASVALFDVESIGVFKGPQVSLFNRAVQIGAVNITSNKAKNEHSGTLKLGTGNYNLVTLDGYANTILLKDKIFARVSGIYTKRDGYVENLSGGQLNGTETLALRSSLRFPLRKDNSHIDFSINWQNDTPSGIGYKSGVLAPMDGDTQAHTFADLDRGTNLGVKRTILGITGLANYNINPNWDVEMNLSYRKFDVNEASDIDGTAAPTLFFRTEVEQEQINTGIRFNYVNQKVKASIGANYFHENGQQQLTLETNEKSAAILFTNPSQLTVNGIPTFITPDNPLFFLLGPGSFNSLNDFNSETSFNRARNNSGDLFGDLFYRLAPKLTLNFGLRATWENFNSGVEIFEAKKPAILGSLLPDNASPNNLFVPTNGFMSTHKNYISAVGELGATYELNNNITIFGIMSRGRRPHALLITDKGVNELSDETVWSYEAGVKTLWFTNKLQIDASLYHYKYNNFRTPVTQLSEDGNLKTTPEDSGRATSIGIETSVSYFWGKKTHFFANYAYIDAFIDDNDKNGYPQQYAGNKFILTPKHTYSLGINFQQALIDNLDYYIRPNYSYQSKVFFEPDNKSEISQSGYGLLNIKAGFIFSKKYELNFFATNLFNKKYIIDGGNTASAFQIPTFVAGLPRFIGTQVLVKF</sequence>
<dbReference type="EMBL" id="JABBHF010000007">
    <property type="protein sequence ID" value="NMH88525.1"/>
    <property type="molecule type" value="Genomic_DNA"/>
</dbReference>
<keyword evidence="18" id="KW-1185">Reference proteome</keyword>
<dbReference type="InterPro" id="IPR037066">
    <property type="entry name" value="Plug_dom_sf"/>
</dbReference>
<evidence type="ECO:0000313" key="18">
    <source>
        <dbReference type="Proteomes" id="UP000746690"/>
    </source>
</evidence>
<keyword evidence="4" id="KW-0410">Iron transport</keyword>
<gene>
    <name evidence="17" type="ORF">HHX25_13510</name>
</gene>
<dbReference type="Pfam" id="PF13715">
    <property type="entry name" value="CarbopepD_reg_2"/>
    <property type="match status" value="1"/>
</dbReference>
<dbReference type="Pfam" id="PF07715">
    <property type="entry name" value="Plug"/>
    <property type="match status" value="1"/>
</dbReference>
<evidence type="ECO:0000256" key="6">
    <source>
        <dbReference type="ARBA" id="ARBA00022729"/>
    </source>
</evidence>
<dbReference type="InterPro" id="IPR008969">
    <property type="entry name" value="CarboxyPept-like_regulatory"/>
</dbReference>
<dbReference type="InterPro" id="IPR010917">
    <property type="entry name" value="TonB_rcpt_CS"/>
</dbReference>
<accession>A0ABX1S1V3</accession>
<dbReference type="Pfam" id="PF00593">
    <property type="entry name" value="TonB_dep_Rec_b-barrel"/>
    <property type="match status" value="1"/>
</dbReference>
<keyword evidence="17" id="KW-0675">Receptor</keyword>
<evidence type="ECO:0000256" key="11">
    <source>
        <dbReference type="ARBA" id="ARBA00023237"/>
    </source>
</evidence>
<evidence type="ECO:0000256" key="5">
    <source>
        <dbReference type="ARBA" id="ARBA00022692"/>
    </source>
</evidence>
<evidence type="ECO:0000256" key="3">
    <source>
        <dbReference type="ARBA" id="ARBA00022452"/>
    </source>
</evidence>
<proteinExistence type="inferred from homology"/>
<dbReference type="InterPro" id="IPR000531">
    <property type="entry name" value="Beta-barrel_TonB"/>
</dbReference>
<dbReference type="PANTHER" id="PTHR32552:SF81">
    <property type="entry name" value="TONB-DEPENDENT OUTER MEMBRANE RECEPTOR"/>
    <property type="match status" value="1"/>
</dbReference>
<dbReference type="InterPro" id="IPR036942">
    <property type="entry name" value="Beta-barrel_TonB_sf"/>
</dbReference>
<keyword evidence="8" id="KW-0406">Ion transport</keyword>
<evidence type="ECO:0000256" key="2">
    <source>
        <dbReference type="ARBA" id="ARBA00022448"/>
    </source>
</evidence>
<dbReference type="Proteomes" id="UP000746690">
    <property type="component" value="Unassembled WGS sequence"/>
</dbReference>
<dbReference type="Gene3D" id="2.170.130.10">
    <property type="entry name" value="TonB-dependent receptor, plug domain"/>
    <property type="match status" value="1"/>
</dbReference>
<dbReference type="PROSITE" id="PS52016">
    <property type="entry name" value="TONB_DEPENDENT_REC_3"/>
    <property type="match status" value="1"/>
</dbReference>
<dbReference type="Gene3D" id="2.40.170.20">
    <property type="entry name" value="TonB-dependent receptor, beta-barrel domain"/>
    <property type="match status" value="1"/>
</dbReference>
<comment type="similarity">
    <text evidence="12 13">Belongs to the TonB-dependent receptor family.</text>
</comment>